<feature type="domain" description="HTH araC/xylS-type" evidence="3">
    <location>
        <begin position="448"/>
        <end position="556"/>
    </location>
</feature>
<protein>
    <submittedName>
        <fullName evidence="4">AraC family transcriptional regulator</fullName>
    </submittedName>
</protein>
<dbReference type="Gene3D" id="1.25.40.10">
    <property type="entry name" value="Tetratricopeptide repeat domain"/>
    <property type="match status" value="1"/>
</dbReference>
<evidence type="ECO:0000259" key="3">
    <source>
        <dbReference type="PROSITE" id="PS01124"/>
    </source>
</evidence>
<name>A0A3G8ZFH8_9FLAO</name>
<reference evidence="5" key="1">
    <citation type="submission" date="2018-11" db="EMBL/GenBank/DDBJ databases">
        <title>Proposal to divide the Flavobacteriaceae and reorganize its genera based on Amino Acid Identity values calculated from whole genome sequences.</title>
        <authorList>
            <person name="Nicholson A.C."/>
            <person name="Gulvik C.A."/>
            <person name="Whitney A.M."/>
            <person name="Sheth M."/>
            <person name="Batra D."/>
            <person name="Pryor J."/>
            <person name="Bernardet J.-F."/>
            <person name="Hugo C."/>
            <person name="Kampfer P."/>
            <person name="Newman J.D."/>
            <person name="McQuiston J.R."/>
        </authorList>
    </citation>
    <scope>NUCLEOTIDE SEQUENCE [LARGE SCALE GENOMIC DNA]</scope>
    <source>
        <strain evidence="5">H6466</strain>
    </source>
</reference>
<dbReference type="SUPFAM" id="SSF48452">
    <property type="entry name" value="TPR-like"/>
    <property type="match status" value="1"/>
</dbReference>
<dbReference type="InterPro" id="IPR018060">
    <property type="entry name" value="HTH_AraC"/>
</dbReference>
<accession>A0A3G8ZFH8</accession>
<evidence type="ECO:0000256" key="2">
    <source>
        <dbReference type="SAM" id="Phobius"/>
    </source>
</evidence>
<organism evidence="4 5">
    <name type="scientific">Epilithonimonas vandammei</name>
    <dbReference type="NCBI Taxonomy" id="2487072"/>
    <lineage>
        <taxon>Bacteria</taxon>
        <taxon>Pseudomonadati</taxon>
        <taxon>Bacteroidota</taxon>
        <taxon>Flavobacteriia</taxon>
        <taxon>Flavobacteriales</taxon>
        <taxon>Weeksellaceae</taxon>
        <taxon>Chryseobacterium group</taxon>
        <taxon>Epilithonimonas</taxon>
    </lineage>
</organism>
<dbReference type="KEGG" id="eva:EIB75_13180"/>
<keyword evidence="2" id="KW-0472">Membrane</keyword>
<dbReference type="AlphaFoldDB" id="A0A3G8ZFH8"/>
<dbReference type="GO" id="GO:0003700">
    <property type="term" value="F:DNA-binding transcription factor activity"/>
    <property type="evidence" value="ECO:0007669"/>
    <property type="project" value="InterPro"/>
</dbReference>
<dbReference type="PANTHER" id="PTHR43280">
    <property type="entry name" value="ARAC-FAMILY TRANSCRIPTIONAL REGULATOR"/>
    <property type="match status" value="1"/>
</dbReference>
<dbReference type="Proteomes" id="UP000272316">
    <property type="component" value="Chromosome"/>
</dbReference>
<dbReference type="Gene3D" id="1.10.10.60">
    <property type="entry name" value="Homeodomain-like"/>
    <property type="match status" value="2"/>
</dbReference>
<dbReference type="PANTHER" id="PTHR43280:SF2">
    <property type="entry name" value="HTH-TYPE TRANSCRIPTIONAL REGULATOR EXSA"/>
    <property type="match status" value="1"/>
</dbReference>
<evidence type="ECO:0000313" key="4">
    <source>
        <dbReference type="EMBL" id="AZI56152.1"/>
    </source>
</evidence>
<evidence type="ECO:0000313" key="5">
    <source>
        <dbReference type="Proteomes" id="UP000272316"/>
    </source>
</evidence>
<proteinExistence type="predicted"/>
<keyword evidence="2" id="KW-1133">Transmembrane helix</keyword>
<feature type="transmembrane region" description="Helical" evidence="2">
    <location>
        <begin position="382"/>
        <end position="401"/>
    </location>
</feature>
<evidence type="ECO:0000256" key="1">
    <source>
        <dbReference type="ARBA" id="ARBA00023125"/>
    </source>
</evidence>
<dbReference type="Pfam" id="PF12833">
    <property type="entry name" value="HTH_18"/>
    <property type="match status" value="1"/>
</dbReference>
<dbReference type="SMART" id="SM00342">
    <property type="entry name" value="HTH_ARAC"/>
    <property type="match status" value="1"/>
</dbReference>
<dbReference type="EMBL" id="CP034160">
    <property type="protein sequence ID" value="AZI56152.1"/>
    <property type="molecule type" value="Genomic_DNA"/>
</dbReference>
<dbReference type="InterPro" id="IPR011990">
    <property type="entry name" value="TPR-like_helical_dom_sf"/>
</dbReference>
<gene>
    <name evidence="4" type="ORF">EIB75_13180</name>
</gene>
<keyword evidence="2" id="KW-0812">Transmembrane</keyword>
<dbReference type="GO" id="GO:0043565">
    <property type="term" value="F:sequence-specific DNA binding"/>
    <property type="evidence" value="ECO:0007669"/>
    <property type="project" value="InterPro"/>
</dbReference>
<dbReference type="PROSITE" id="PS01124">
    <property type="entry name" value="HTH_ARAC_FAMILY_2"/>
    <property type="match status" value="1"/>
</dbReference>
<sequence length="568" mass="67306">MVMNKGFLALFLFFFVHILSQKTKTGFEEIRSRYENLRKNDLNALPDVREYIKKAKRESVAEQLVQGYRDAVFFSPKEYDKLIYSDSMIYVAFRSRDNDLISLAYLGKGIIYYFNFKKFKPALDEYLKAFEYSKNTKDEYLRHKVIYHMAVVKSYLGYYKDAAEQFQQCLTFFEGQSNQELHPNEIFNNTRGYFNSLHQMVVCQRNLKNFSAADSLVNIGLSKLATMDDFALERSYLLKCKGISNYYNQNYEGAIPLLRQSLPQLIKADDFYWTSVVYFYLGKSLYDTNKEEALSNFEKVDSIFSEHHFIVPEVRENYELLIKHYRKNRNLNKELYYTDQLLAVDSLINKDFTFLSSRIHGEYDTKSLLEKKEYLEKTSSRTLYLVILLLFLSILFLFLYVRHRKNEKLILAKYKILQQKLNTQTENRHDVILVETRSSNIKSHDLSEEILQNLAEFEENKEFTKAGLSMSDLAERIGTNTTYLSTYFNDTKGMSFKHYLNTLRINYITHLLNNDKKYLYYTIQALADKCGISTRQSFTTLFYEVNGIRPKDFIRKRLEELQEKKEIQ</sequence>
<keyword evidence="1" id="KW-0238">DNA-binding</keyword>